<organism evidence="1">
    <name type="scientific">Pseudomonas lactis</name>
    <dbReference type="NCBI Taxonomy" id="1615674"/>
    <lineage>
        <taxon>Bacteria</taxon>
        <taxon>Pseudomonadati</taxon>
        <taxon>Pseudomonadota</taxon>
        <taxon>Gammaproteobacteria</taxon>
        <taxon>Pseudomonadales</taxon>
        <taxon>Pseudomonadaceae</taxon>
        <taxon>Pseudomonas</taxon>
    </lineage>
</organism>
<proteinExistence type="predicted"/>
<sequence>MRMMNISLSKAILTAGFIGAILFAYEAFTRNTAENLNSNKKLIDSGLSEQWKSGNVILLIRHEERCDRSSNPCLGSNDGITRLGGEKSQAAGARIKSYFGLERSDIFTTPTTRTIQTSNLMFGIANLLPDRESACGNDITDKLLKYKNSNRNLILITHNTCINDLIEASGHKKSGNPEYGSLLFSKTSSNNEIQIIGRLNADDLPKHPSQL</sequence>
<dbReference type="EMBL" id="AHPN01000001">
    <property type="protein sequence ID" value="EIK63185.1"/>
    <property type="molecule type" value="Genomic_DNA"/>
</dbReference>
<gene>
    <name evidence="1" type="ORF">PflSS101_1485</name>
</gene>
<dbReference type="HOGENOM" id="CLU_106705_1_0_6"/>
<comment type="caution">
    <text evidence="1">The sequence shown here is derived from an EMBL/GenBank/DDBJ whole genome shotgun (WGS) entry which is preliminary data.</text>
</comment>
<dbReference type="SUPFAM" id="SSF53254">
    <property type="entry name" value="Phosphoglycerate mutase-like"/>
    <property type="match status" value="1"/>
</dbReference>
<protein>
    <submittedName>
        <fullName evidence="1">Phosphoglycerate mutase family protein</fullName>
    </submittedName>
</protein>
<dbReference type="InterPro" id="IPR029033">
    <property type="entry name" value="His_PPase_superfam"/>
</dbReference>
<dbReference type="AlphaFoldDB" id="I4KEP5"/>
<dbReference type="Gene3D" id="3.40.50.1240">
    <property type="entry name" value="Phosphoglycerate mutase-like"/>
    <property type="match status" value="1"/>
</dbReference>
<reference evidence="1" key="1">
    <citation type="journal article" date="2012" name="PLoS Genet.">
        <title>Comparative Genomics of Plant-Associated Pseudomonas spp.: Insights into Diversity and Inheritance of Traits Involved in Multitrophic Interactions.</title>
        <authorList>
            <person name="Loper J.E."/>
            <person name="Hassan K.A."/>
            <person name="Mavrodi D.V."/>
            <person name="Davis E.W.II."/>
            <person name="Lim C.K."/>
            <person name="Shaffer B.T."/>
            <person name="Elbourne L.D."/>
            <person name="Stockwell V.O."/>
            <person name="Hartney S.L."/>
            <person name="Breakwell K."/>
            <person name="Henkels M.D."/>
            <person name="Tetu S.G."/>
            <person name="Rangel L.I."/>
            <person name="Kidarsa T.A."/>
            <person name="Wilson N.L."/>
            <person name="van de Mortel J.E."/>
            <person name="Song C."/>
            <person name="Blumhagen R."/>
            <person name="Radune D."/>
            <person name="Hostetler J.B."/>
            <person name="Brinkac L.M."/>
            <person name="Durkin A.S."/>
            <person name="Kluepfel D.A."/>
            <person name="Wechter W.P."/>
            <person name="Anderson A.J."/>
            <person name="Kim Y.C."/>
            <person name="Pierson L.S.III."/>
            <person name="Pierson E.A."/>
            <person name="Lindow S.E."/>
            <person name="Kobayashi D.Y."/>
            <person name="Raaijmakers J.M."/>
            <person name="Weller D.M."/>
            <person name="Thomashow L.S."/>
            <person name="Allen A.E."/>
            <person name="Paulsen I.T."/>
        </authorList>
    </citation>
    <scope>NUCLEOTIDE SEQUENCE [LARGE SCALE GENOMIC DNA]</scope>
    <source>
        <strain evidence="1">SS101</strain>
    </source>
</reference>
<evidence type="ECO:0000313" key="1">
    <source>
        <dbReference type="EMBL" id="EIK63185.1"/>
    </source>
</evidence>
<dbReference type="Proteomes" id="UP000003213">
    <property type="component" value="Chromosome"/>
</dbReference>
<accession>I4KEP5</accession>
<name>I4KEP5_9PSED</name>